<keyword evidence="2" id="KW-0812">Transmembrane</keyword>
<feature type="transmembrane region" description="Helical" evidence="2">
    <location>
        <begin position="90"/>
        <end position="109"/>
    </location>
</feature>
<sequence length="139" mass="15680">MDIKTAVRTCFQKYATFTGRARRAEFWWFALFNLIVNAVLNVIDGVFFGFGHGMMAGPQPLSSLYSLGVLLPSLAVGARRLHDTGRSGWWLLIWLIPIIGWILLIWWFATEGDKGQNGYGDDPLEEGYGKSSMPRVPRQ</sequence>
<gene>
    <name evidence="3" type="primary">yhaI</name>
    <name evidence="3" type="ORF">DEA8626_02464</name>
</gene>
<feature type="region of interest" description="Disordered" evidence="1">
    <location>
        <begin position="119"/>
        <end position="139"/>
    </location>
</feature>
<dbReference type="PANTHER" id="PTHR34980:SF2">
    <property type="entry name" value="INNER MEMBRANE PROTEIN YHAH-RELATED"/>
    <property type="match status" value="1"/>
</dbReference>
<evidence type="ECO:0000313" key="4">
    <source>
        <dbReference type="Proteomes" id="UP000244924"/>
    </source>
</evidence>
<dbReference type="Proteomes" id="UP000244924">
    <property type="component" value="Unassembled WGS sequence"/>
</dbReference>
<keyword evidence="4" id="KW-1185">Reference proteome</keyword>
<feature type="transmembrane region" description="Helical" evidence="2">
    <location>
        <begin position="26"/>
        <end position="50"/>
    </location>
</feature>
<protein>
    <submittedName>
        <fullName evidence="3">Inner membrane protein YhaI</fullName>
    </submittedName>
</protein>
<evidence type="ECO:0000313" key="3">
    <source>
        <dbReference type="EMBL" id="SPH23400.1"/>
    </source>
</evidence>
<keyword evidence="2" id="KW-1133">Transmembrane helix</keyword>
<dbReference type="GO" id="GO:0005886">
    <property type="term" value="C:plasma membrane"/>
    <property type="evidence" value="ECO:0007669"/>
    <property type="project" value="TreeGrafter"/>
</dbReference>
<dbReference type="Pfam" id="PF05656">
    <property type="entry name" value="DUF805"/>
    <property type="match status" value="1"/>
</dbReference>
<reference evidence="3 4" key="1">
    <citation type="submission" date="2018-03" db="EMBL/GenBank/DDBJ databases">
        <authorList>
            <person name="Keele B.F."/>
        </authorList>
    </citation>
    <scope>NUCLEOTIDE SEQUENCE [LARGE SCALE GENOMIC DNA]</scope>
    <source>
        <strain evidence="3 4">CECT 8626</strain>
    </source>
</reference>
<dbReference type="RefSeq" id="WP_108853510.1">
    <property type="nucleotide sequence ID" value="NZ_OMOQ01000002.1"/>
</dbReference>
<keyword evidence="2" id="KW-0472">Membrane</keyword>
<name>A0A2R8BJC7_9RHOB</name>
<organism evidence="3 4">
    <name type="scientific">Albidovulum aquaemixtae</name>
    <dbReference type="NCBI Taxonomy" id="1542388"/>
    <lineage>
        <taxon>Bacteria</taxon>
        <taxon>Pseudomonadati</taxon>
        <taxon>Pseudomonadota</taxon>
        <taxon>Alphaproteobacteria</taxon>
        <taxon>Rhodobacterales</taxon>
        <taxon>Paracoccaceae</taxon>
        <taxon>Albidovulum</taxon>
    </lineage>
</organism>
<dbReference type="AlphaFoldDB" id="A0A2R8BJC7"/>
<evidence type="ECO:0000256" key="1">
    <source>
        <dbReference type="SAM" id="MobiDB-lite"/>
    </source>
</evidence>
<dbReference type="PANTHER" id="PTHR34980">
    <property type="entry name" value="INNER MEMBRANE PROTEIN-RELATED-RELATED"/>
    <property type="match status" value="1"/>
</dbReference>
<evidence type="ECO:0000256" key="2">
    <source>
        <dbReference type="SAM" id="Phobius"/>
    </source>
</evidence>
<accession>A0A2R8BJC7</accession>
<dbReference type="EMBL" id="OMOQ01000002">
    <property type="protein sequence ID" value="SPH23400.1"/>
    <property type="molecule type" value="Genomic_DNA"/>
</dbReference>
<proteinExistence type="predicted"/>
<dbReference type="InterPro" id="IPR008523">
    <property type="entry name" value="DUF805"/>
</dbReference>
<feature type="transmembrane region" description="Helical" evidence="2">
    <location>
        <begin position="62"/>
        <end position="78"/>
    </location>
</feature>
<dbReference type="OrthoDB" id="9812349at2"/>